<dbReference type="AlphaFoldDB" id="A0A835PVN2"/>
<sequence length="114" mass="12635">MIYPRVWGGERSRLAAGDVPADRGTATEPGLRRLHLLKEHEEDKRCWTGKGKDDSVVFTEKEWTGLAYFGARRRRQQATPTNIAKTGVRGFGADSSGRAKRYLVEADGGCAVKQ</sequence>
<organism evidence="1 2">
    <name type="scientific">Vanilla planifolia</name>
    <name type="common">Vanilla</name>
    <dbReference type="NCBI Taxonomy" id="51239"/>
    <lineage>
        <taxon>Eukaryota</taxon>
        <taxon>Viridiplantae</taxon>
        <taxon>Streptophyta</taxon>
        <taxon>Embryophyta</taxon>
        <taxon>Tracheophyta</taxon>
        <taxon>Spermatophyta</taxon>
        <taxon>Magnoliopsida</taxon>
        <taxon>Liliopsida</taxon>
        <taxon>Asparagales</taxon>
        <taxon>Orchidaceae</taxon>
        <taxon>Vanilloideae</taxon>
        <taxon>Vanilleae</taxon>
        <taxon>Vanilla</taxon>
    </lineage>
</organism>
<protein>
    <submittedName>
        <fullName evidence="1">Uncharacterized protein</fullName>
    </submittedName>
</protein>
<keyword evidence="2" id="KW-1185">Reference proteome</keyword>
<gene>
    <name evidence="1" type="ORF">HPP92_023601</name>
</gene>
<evidence type="ECO:0000313" key="2">
    <source>
        <dbReference type="Proteomes" id="UP000636800"/>
    </source>
</evidence>
<dbReference type="EMBL" id="JADCNL010000012">
    <property type="protein sequence ID" value="KAG0458444.1"/>
    <property type="molecule type" value="Genomic_DNA"/>
</dbReference>
<proteinExistence type="predicted"/>
<name>A0A835PVN2_VANPL</name>
<reference evidence="1 2" key="1">
    <citation type="journal article" date="2020" name="Nat. Food">
        <title>A phased Vanilla planifolia genome enables genetic improvement of flavour and production.</title>
        <authorList>
            <person name="Hasing T."/>
            <person name="Tang H."/>
            <person name="Brym M."/>
            <person name="Khazi F."/>
            <person name="Huang T."/>
            <person name="Chambers A.H."/>
        </authorList>
    </citation>
    <scope>NUCLEOTIDE SEQUENCE [LARGE SCALE GENOMIC DNA]</scope>
    <source>
        <tissue evidence="1">Leaf</tissue>
    </source>
</reference>
<evidence type="ECO:0000313" key="1">
    <source>
        <dbReference type="EMBL" id="KAG0458444.1"/>
    </source>
</evidence>
<accession>A0A835PVN2</accession>
<dbReference type="OrthoDB" id="1053009at2759"/>
<comment type="caution">
    <text evidence="1">The sequence shown here is derived from an EMBL/GenBank/DDBJ whole genome shotgun (WGS) entry which is preliminary data.</text>
</comment>
<dbReference type="Proteomes" id="UP000636800">
    <property type="component" value="Chromosome 12"/>
</dbReference>